<dbReference type="PANTHER" id="PTHR12143">
    <property type="entry name" value="PEPTIDE N-GLYCANASE PNGASE -RELATED"/>
    <property type="match status" value="1"/>
</dbReference>
<evidence type="ECO:0000313" key="3">
    <source>
        <dbReference type="Proteomes" id="UP000518752"/>
    </source>
</evidence>
<gene>
    <name evidence="2" type="ORF">D9757_011116</name>
</gene>
<dbReference type="InterPro" id="IPR014718">
    <property type="entry name" value="GH-type_carb-bd"/>
</dbReference>
<dbReference type="Proteomes" id="UP000518752">
    <property type="component" value="Unassembled WGS sequence"/>
</dbReference>
<organism evidence="2 3">
    <name type="scientific">Collybiopsis confluens</name>
    <dbReference type="NCBI Taxonomy" id="2823264"/>
    <lineage>
        <taxon>Eukaryota</taxon>
        <taxon>Fungi</taxon>
        <taxon>Dikarya</taxon>
        <taxon>Basidiomycota</taxon>
        <taxon>Agaricomycotina</taxon>
        <taxon>Agaricomycetes</taxon>
        <taxon>Agaricomycetidae</taxon>
        <taxon>Agaricales</taxon>
        <taxon>Marasmiineae</taxon>
        <taxon>Omphalotaceae</taxon>
        <taxon>Collybiopsis</taxon>
    </lineage>
</organism>
<dbReference type="OrthoDB" id="449263at2759"/>
<dbReference type="GO" id="GO:0005634">
    <property type="term" value="C:nucleus"/>
    <property type="evidence" value="ECO:0007669"/>
    <property type="project" value="TreeGrafter"/>
</dbReference>
<keyword evidence="1" id="KW-0812">Transmembrane</keyword>
<proteinExistence type="predicted"/>
<keyword evidence="3" id="KW-1185">Reference proteome</keyword>
<evidence type="ECO:0000313" key="2">
    <source>
        <dbReference type="EMBL" id="KAF5372793.1"/>
    </source>
</evidence>
<sequence>MNLEAPVPCGRSSIFGVATISLALGLLLRSFSWVLFDYFSEIQIETTSTRRPSLIRFTFPASSTGSNYLVVDVARFLVELYPFPKVTVSATTPHLPAMISIPLLFKLERIGQSTPSSPAVFDISLSKSSNMSLPFAFTTSVSPTQASGLVNFNATQVVARFGVSMISSAQACANTQEEVPRTCDWEAVLAALANYTVPPSSQPTLRGGRIRIGNHRSPPSMLCSVHGTFSEPFIPCYLSPHLKNGRKFLAVTLMDGEIQGSYMNVGLIQDRETTLPFLTFAADILKYTNRSMNFVNTSNPNVTSDGFSGFAQRRFQDGTFAFTDPVTCSPVDPIARSCAGRPDLSALRIPNVVFTDFRNDDSGAMF</sequence>
<dbReference type="EMBL" id="JAACJN010000108">
    <property type="protein sequence ID" value="KAF5372793.1"/>
    <property type="molecule type" value="Genomic_DNA"/>
</dbReference>
<evidence type="ECO:0000256" key="1">
    <source>
        <dbReference type="SAM" id="Phobius"/>
    </source>
</evidence>
<name>A0A8H5GXA7_9AGAR</name>
<dbReference type="InterPro" id="IPR050883">
    <property type="entry name" value="PNGase"/>
</dbReference>
<reference evidence="2 3" key="1">
    <citation type="journal article" date="2020" name="ISME J.">
        <title>Uncovering the hidden diversity of litter-decomposition mechanisms in mushroom-forming fungi.</title>
        <authorList>
            <person name="Floudas D."/>
            <person name="Bentzer J."/>
            <person name="Ahren D."/>
            <person name="Johansson T."/>
            <person name="Persson P."/>
            <person name="Tunlid A."/>
        </authorList>
    </citation>
    <scope>NUCLEOTIDE SEQUENCE [LARGE SCALE GENOMIC DNA]</scope>
    <source>
        <strain evidence="2 3">CBS 406.79</strain>
    </source>
</reference>
<dbReference type="GO" id="GO:0030246">
    <property type="term" value="F:carbohydrate binding"/>
    <property type="evidence" value="ECO:0007669"/>
    <property type="project" value="InterPro"/>
</dbReference>
<dbReference type="PANTHER" id="PTHR12143:SF25">
    <property type="entry name" value="FAMILY PROTEIN, PUTATIVE (AFU_ORTHOLOGUE AFUA_1G10790)-RELATED"/>
    <property type="match status" value="1"/>
</dbReference>
<dbReference type="Gene3D" id="2.70.98.10">
    <property type="match status" value="1"/>
</dbReference>
<dbReference type="GO" id="GO:0006516">
    <property type="term" value="P:glycoprotein catabolic process"/>
    <property type="evidence" value="ECO:0007669"/>
    <property type="project" value="TreeGrafter"/>
</dbReference>
<keyword evidence="1" id="KW-1133">Transmembrane helix</keyword>
<comment type="caution">
    <text evidence="2">The sequence shown here is derived from an EMBL/GenBank/DDBJ whole genome shotgun (WGS) entry which is preliminary data.</text>
</comment>
<keyword evidence="1" id="KW-0472">Membrane</keyword>
<dbReference type="GO" id="GO:0000224">
    <property type="term" value="F:peptide-N4-(N-acetyl-beta-glucosaminyl)asparagine amidase activity"/>
    <property type="evidence" value="ECO:0007669"/>
    <property type="project" value="TreeGrafter"/>
</dbReference>
<dbReference type="GO" id="GO:0005829">
    <property type="term" value="C:cytosol"/>
    <property type="evidence" value="ECO:0007669"/>
    <property type="project" value="TreeGrafter"/>
</dbReference>
<feature type="transmembrane region" description="Helical" evidence="1">
    <location>
        <begin position="12"/>
        <end position="36"/>
    </location>
</feature>
<accession>A0A8H5GXA7</accession>
<dbReference type="AlphaFoldDB" id="A0A8H5GXA7"/>
<protein>
    <submittedName>
        <fullName evidence="2">Uncharacterized protein</fullName>
    </submittedName>
</protein>